<dbReference type="EMBL" id="QUAK01000149">
    <property type="protein sequence ID" value="RFU83971.1"/>
    <property type="molecule type" value="Genomic_DNA"/>
</dbReference>
<dbReference type="InterPro" id="IPR019734">
    <property type="entry name" value="TPR_rpt"/>
</dbReference>
<feature type="domain" description="Tetratrico peptide repeat group 5" evidence="2">
    <location>
        <begin position="52"/>
        <end position="172"/>
    </location>
</feature>
<dbReference type="Gene3D" id="1.25.40.10">
    <property type="entry name" value="Tetratricopeptide repeat domain"/>
    <property type="match status" value="1"/>
</dbReference>
<dbReference type="Proteomes" id="UP000263094">
    <property type="component" value="Unassembled WGS sequence"/>
</dbReference>
<dbReference type="Pfam" id="PF12688">
    <property type="entry name" value="TPR_5"/>
    <property type="match status" value="1"/>
</dbReference>
<dbReference type="RefSeq" id="WP_128558367.1">
    <property type="nucleotide sequence ID" value="NZ_QUAK01000149.1"/>
</dbReference>
<comment type="caution">
    <text evidence="3">The sequence shown here is derived from an EMBL/GenBank/DDBJ whole genome shotgun (WGS) entry which is preliminary data.</text>
</comment>
<accession>A0A372LZB2</accession>
<dbReference type="OrthoDB" id="193829at2"/>
<dbReference type="AlphaFoldDB" id="A0A372LZB2"/>
<dbReference type="InterPro" id="IPR011990">
    <property type="entry name" value="TPR-like_helical_dom_sf"/>
</dbReference>
<dbReference type="SUPFAM" id="SSF48452">
    <property type="entry name" value="TPR-like"/>
    <property type="match status" value="1"/>
</dbReference>
<evidence type="ECO:0000256" key="1">
    <source>
        <dbReference type="PROSITE-ProRule" id="PRU00339"/>
    </source>
</evidence>
<organism evidence="3 4">
    <name type="scientific">Streptomyces triticagri</name>
    <dbReference type="NCBI Taxonomy" id="2293568"/>
    <lineage>
        <taxon>Bacteria</taxon>
        <taxon>Bacillati</taxon>
        <taxon>Actinomycetota</taxon>
        <taxon>Actinomycetes</taxon>
        <taxon>Kitasatosporales</taxon>
        <taxon>Streptomycetaceae</taxon>
        <taxon>Streptomyces</taxon>
    </lineage>
</organism>
<dbReference type="InterPro" id="IPR041656">
    <property type="entry name" value="TPR_5"/>
</dbReference>
<keyword evidence="1" id="KW-0802">TPR repeat</keyword>
<evidence type="ECO:0000313" key="3">
    <source>
        <dbReference type="EMBL" id="RFU83971.1"/>
    </source>
</evidence>
<feature type="repeat" description="TPR" evidence="1">
    <location>
        <begin position="88"/>
        <end position="121"/>
    </location>
</feature>
<gene>
    <name evidence="3" type="ORF">DY218_24945</name>
</gene>
<reference evidence="3 4" key="1">
    <citation type="submission" date="2018-08" db="EMBL/GenBank/DDBJ databases">
        <title>Isolation, diversity and antifungal activity of Actinobacteria from wheat.</title>
        <authorList>
            <person name="Han C."/>
        </authorList>
    </citation>
    <scope>NUCLEOTIDE SEQUENCE [LARGE SCALE GENOMIC DNA]</scope>
    <source>
        <strain evidence="3 4">NEAU-YY421</strain>
    </source>
</reference>
<proteinExistence type="predicted"/>
<evidence type="ECO:0000313" key="4">
    <source>
        <dbReference type="Proteomes" id="UP000263094"/>
    </source>
</evidence>
<name>A0A372LZB2_9ACTN</name>
<keyword evidence="4" id="KW-1185">Reference proteome</keyword>
<evidence type="ECO:0000259" key="2">
    <source>
        <dbReference type="Pfam" id="PF12688"/>
    </source>
</evidence>
<sequence>MTAASRGAGTGPDRRRDELLAEGVRLRENGRREEARALLVDLAARHPHDAEVAHQTAWVHDVLGLEAEAVPYYLAAVEGDGLEPGERCEALLGLGSTYRILGMYPQAIDTLRGAVEEFPSHGGLRTFLAMALYNTGRHHEAMQLLLTLLASTSDDASITAYRAAIEAYAEDLDATV</sequence>
<protein>
    <recommendedName>
        <fullName evidence="2">Tetratrico peptide repeat group 5 domain-containing protein</fullName>
    </recommendedName>
</protein>
<dbReference type="PROSITE" id="PS50005">
    <property type="entry name" value="TPR"/>
    <property type="match status" value="1"/>
</dbReference>